<dbReference type="AlphaFoldDB" id="A0AAN7PRR3"/>
<sequence length="175" mass="19326">MTLKTLIFVILLSQFCANALKCKRCRGNACDDVIPVEDCEIQPKTLPYNFEDSSVGEDGKTKACVELLYVKDNKKFAVMQCIANSDNLCDRIRSSLPSKVLLENCKVESEVYYKNRVETTIVDTTDSASTESSAETETNTDTTEYSMEITTEGNSNIAVLSLFALIVSVVIHGVL</sequence>
<organism evidence="2 3">
    <name type="scientific">Aquatica leii</name>
    <dbReference type="NCBI Taxonomy" id="1421715"/>
    <lineage>
        <taxon>Eukaryota</taxon>
        <taxon>Metazoa</taxon>
        <taxon>Ecdysozoa</taxon>
        <taxon>Arthropoda</taxon>
        <taxon>Hexapoda</taxon>
        <taxon>Insecta</taxon>
        <taxon>Pterygota</taxon>
        <taxon>Neoptera</taxon>
        <taxon>Endopterygota</taxon>
        <taxon>Coleoptera</taxon>
        <taxon>Polyphaga</taxon>
        <taxon>Elateriformia</taxon>
        <taxon>Elateroidea</taxon>
        <taxon>Lampyridae</taxon>
        <taxon>Luciolinae</taxon>
        <taxon>Aquatica</taxon>
    </lineage>
</organism>
<evidence type="ECO:0000313" key="2">
    <source>
        <dbReference type="EMBL" id="KAK4874057.1"/>
    </source>
</evidence>
<protein>
    <submittedName>
        <fullName evidence="2">Uncharacterized protein</fullName>
    </submittedName>
</protein>
<accession>A0AAN7PRR3</accession>
<feature type="chain" id="PRO_5042881910" evidence="1">
    <location>
        <begin position="20"/>
        <end position="175"/>
    </location>
</feature>
<evidence type="ECO:0000313" key="3">
    <source>
        <dbReference type="Proteomes" id="UP001353858"/>
    </source>
</evidence>
<dbReference type="EMBL" id="JARPUR010000006">
    <property type="protein sequence ID" value="KAK4874057.1"/>
    <property type="molecule type" value="Genomic_DNA"/>
</dbReference>
<comment type="caution">
    <text evidence="2">The sequence shown here is derived from an EMBL/GenBank/DDBJ whole genome shotgun (WGS) entry which is preliminary data.</text>
</comment>
<reference evidence="3" key="1">
    <citation type="submission" date="2023-01" db="EMBL/GenBank/DDBJ databases">
        <title>Key to firefly adult light organ development and bioluminescence: homeobox transcription factors regulate luciferase expression and transportation to peroxisome.</title>
        <authorList>
            <person name="Fu X."/>
        </authorList>
    </citation>
    <scope>NUCLEOTIDE SEQUENCE [LARGE SCALE GENOMIC DNA]</scope>
</reference>
<keyword evidence="1" id="KW-0732">Signal</keyword>
<proteinExistence type="predicted"/>
<dbReference type="Proteomes" id="UP001353858">
    <property type="component" value="Unassembled WGS sequence"/>
</dbReference>
<name>A0AAN7PRR3_9COLE</name>
<evidence type="ECO:0000256" key="1">
    <source>
        <dbReference type="SAM" id="SignalP"/>
    </source>
</evidence>
<gene>
    <name evidence="2" type="ORF">RN001_013417</name>
</gene>
<feature type="signal peptide" evidence="1">
    <location>
        <begin position="1"/>
        <end position="19"/>
    </location>
</feature>
<keyword evidence="3" id="KW-1185">Reference proteome</keyword>